<feature type="region of interest" description="Disordered" evidence="1">
    <location>
        <begin position="196"/>
        <end position="237"/>
    </location>
</feature>
<dbReference type="AlphaFoldDB" id="A0A0J9X5S3"/>
<gene>
    <name evidence="3" type="ORF">BN980_GECA02s05620g</name>
</gene>
<evidence type="ECO:0000256" key="1">
    <source>
        <dbReference type="SAM" id="MobiDB-lite"/>
    </source>
</evidence>
<proteinExistence type="predicted"/>
<dbReference type="GO" id="GO:0004402">
    <property type="term" value="F:histone acetyltransferase activity"/>
    <property type="evidence" value="ECO:0007669"/>
    <property type="project" value="TreeGrafter"/>
</dbReference>
<accession>A0A0J9X5S3</accession>
<name>A0A0J9X5S3_GEOCN</name>
<evidence type="ECO:0000313" key="4">
    <source>
        <dbReference type="Proteomes" id="UP000242525"/>
    </source>
</evidence>
<dbReference type="InterPro" id="IPR038988">
    <property type="entry name" value="Sas4"/>
</dbReference>
<evidence type="ECO:0000259" key="2">
    <source>
        <dbReference type="Pfam" id="PF15460"/>
    </source>
</evidence>
<dbReference type="GO" id="GO:0033255">
    <property type="term" value="C:SAS acetyltransferase complex"/>
    <property type="evidence" value="ECO:0007669"/>
    <property type="project" value="InterPro"/>
</dbReference>
<dbReference type="OrthoDB" id="1938992at2759"/>
<dbReference type="EMBL" id="CCBN010000002">
    <property type="protein sequence ID" value="CDO52086.1"/>
    <property type="molecule type" value="Genomic_DNA"/>
</dbReference>
<comment type="caution">
    <text evidence="3">The sequence shown here is derived from an EMBL/GenBank/DDBJ whole genome shotgun (WGS) entry which is preliminary data.</text>
</comment>
<keyword evidence="4" id="KW-1185">Reference proteome</keyword>
<evidence type="ECO:0000313" key="3">
    <source>
        <dbReference type="EMBL" id="CDO52086.1"/>
    </source>
</evidence>
<organism evidence="3 4">
    <name type="scientific">Geotrichum candidum</name>
    <name type="common">Oospora lactis</name>
    <name type="synonym">Dipodascus geotrichum</name>
    <dbReference type="NCBI Taxonomy" id="1173061"/>
    <lineage>
        <taxon>Eukaryota</taxon>
        <taxon>Fungi</taxon>
        <taxon>Dikarya</taxon>
        <taxon>Ascomycota</taxon>
        <taxon>Saccharomycotina</taxon>
        <taxon>Dipodascomycetes</taxon>
        <taxon>Dipodascales</taxon>
        <taxon>Dipodascaceae</taxon>
        <taxon>Geotrichum</taxon>
    </lineage>
</organism>
<dbReference type="InterPro" id="IPR029184">
    <property type="entry name" value="Sas4_dom"/>
</dbReference>
<protein>
    <recommendedName>
        <fullName evidence="2">Something about silencing protein 4 domain-containing protein</fullName>
    </recommendedName>
</protein>
<dbReference type="PANTHER" id="PTHR38422:SF1">
    <property type="entry name" value="SOMETHING ABOUT SILENCING PROTEIN 4"/>
    <property type="match status" value="1"/>
</dbReference>
<reference evidence="3" key="1">
    <citation type="submission" date="2014-03" db="EMBL/GenBank/DDBJ databases">
        <authorList>
            <person name="Casaregola S."/>
        </authorList>
    </citation>
    <scope>NUCLEOTIDE SEQUENCE [LARGE SCALE GENOMIC DNA]</scope>
    <source>
        <strain evidence="3">CLIB 918</strain>
    </source>
</reference>
<sequence>MAGSSSTEKRSLRSNDGSTQNLHKIIFDFDTSVTINYNEKLLITTTTTDAAPARVVDLPDVSPIAKTASNGGSSHPEAPIKVGSNAFELFTYRDFQTGRRRAADPLTYKPFEAYHTFLERAERRTQTSERERHANEVERLTTLMDDLEGPDWRRKLLEVTAIVNPNDRTELELKRERTLDELRVYIAKYQATRSAERRLKRLKQQRERRGSSAGGKTGRDEDPGVDDFGPTLDSDSDEDAYVYEYVYDLPSKQATDDMSKGDAKRAFGVELPDMKRADFKLPEDWKRKTRR</sequence>
<dbReference type="Pfam" id="PF15460">
    <property type="entry name" value="SAS4"/>
    <property type="match status" value="1"/>
</dbReference>
<dbReference type="PANTHER" id="PTHR38422">
    <property type="entry name" value="SOMETHING ABOUT SILENCING PROTEIN 4"/>
    <property type="match status" value="1"/>
</dbReference>
<dbReference type="Proteomes" id="UP000242525">
    <property type="component" value="Unassembled WGS sequence"/>
</dbReference>
<feature type="domain" description="Something about silencing protein 4" evidence="2">
    <location>
        <begin position="104"/>
        <end position="201"/>
    </location>
</feature>